<organism evidence="2">
    <name type="scientific">Nonomuraea gerenzanensis</name>
    <dbReference type="NCBI Taxonomy" id="93944"/>
    <lineage>
        <taxon>Bacteria</taxon>
        <taxon>Bacillati</taxon>
        <taxon>Actinomycetota</taxon>
        <taxon>Actinomycetes</taxon>
        <taxon>Streptosporangiales</taxon>
        <taxon>Streptosporangiaceae</taxon>
        <taxon>Nonomuraea</taxon>
    </lineage>
</organism>
<dbReference type="InterPro" id="IPR035940">
    <property type="entry name" value="CAP_sf"/>
</dbReference>
<sequence length="180" mass="19585">MPTPGHADMRSIITEVTLMGVRPALPDSTTDAFVAEALAAANAYRDKHHAPPLTVDPELTEYAKSRAASRSEFKELDAGHTGLRDQTGENIYWGVETEAPAKGSAAVDEWYGEVKYYDFNKAEFTPQSGHFTQLVWKASTKVGIGRVSGQTSEGLETYIVFVFEPRGNMKGSFAANVLPA</sequence>
<dbReference type="SUPFAM" id="SSF55797">
    <property type="entry name" value="PR-1-like"/>
    <property type="match status" value="1"/>
</dbReference>
<dbReference type="AlphaFoldDB" id="A0A1M4DVX3"/>
<gene>
    <name evidence="2" type="ORF">BN4615_P221</name>
</gene>
<dbReference type="GO" id="GO:0005576">
    <property type="term" value="C:extracellular region"/>
    <property type="evidence" value="ECO:0007669"/>
    <property type="project" value="InterPro"/>
</dbReference>
<dbReference type="PROSITE" id="PS01009">
    <property type="entry name" value="CRISP_1"/>
    <property type="match status" value="1"/>
</dbReference>
<dbReference type="EMBL" id="LT559118">
    <property type="protein sequence ID" value="SBO90707.1"/>
    <property type="molecule type" value="Genomic_DNA"/>
</dbReference>
<dbReference type="InterPro" id="IPR001283">
    <property type="entry name" value="CRISP-related"/>
</dbReference>
<dbReference type="Pfam" id="PF00188">
    <property type="entry name" value="CAP"/>
    <property type="match status" value="1"/>
</dbReference>
<protein>
    <recommendedName>
        <fullName evidence="1">SCP domain-containing protein</fullName>
    </recommendedName>
</protein>
<dbReference type="Gene3D" id="3.40.33.10">
    <property type="entry name" value="CAP"/>
    <property type="match status" value="1"/>
</dbReference>
<feature type="domain" description="SCP" evidence="1">
    <location>
        <begin position="32"/>
        <end position="171"/>
    </location>
</feature>
<dbReference type="FunFam" id="3.40.33.10:FF:000010">
    <property type="entry name" value="Predicted protein"/>
    <property type="match status" value="1"/>
</dbReference>
<evidence type="ECO:0000313" key="2">
    <source>
        <dbReference type="EMBL" id="SBO90707.1"/>
    </source>
</evidence>
<dbReference type="InterPro" id="IPR018244">
    <property type="entry name" value="Allrgn_V5/Tpx1_CS"/>
</dbReference>
<accession>A0A1M4DVX3</accession>
<dbReference type="PANTHER" id="PTHR10334">
    <property type="entry name" value="CYSTEINE-RICH SECRETORY PROTEIN-RELATED"/>
    <property type="match status" value="1"/>
</dbReference>
<evidence type="ECO:0000259" key="1">
    <source>
        <dbReference type="SMART" id="SM00198"/>
    </source>
</evidence>
<dbReference type="CDD" id="cd05382">
    <property type="entry name" value="CAP_GAPR1-like"/>
    <property type="match status" value="1"/>
</dbReference>
<name>A0A1M4DVX3_9ACTN</name>
<dbReference type="SMART" id="SM00198">
    <property type="entry name" value="SCP"/>
    <property type="match status" value="1"/>
</dbReference>
<dbReference type="PRINTS" id="PR00837">
    <property type="entry name" value="V5TPXLIKE"/>
</dbReference>
<dbReference type="InterPro" id="IPR034113">
    <property type="entry name" value="SCP_GAPR1-like"/>
</dbReference>
<dbReference type="InterPro" id="IPR014044">
    <property type="entry name" value="CAP_dom"/>
</dbReference>
<proteinExistence type="predicted"/>
<reference evidence="2" key="1">
    <citation type="submission" date="2016-04" db="EMBL/GenBank/DDBJ databases">
        <authorList>
            <person name="Evans L.H."/>
            <person name="Alamgir A."/>
            <person name="Owens N."/>
            <person name="Weber N.D."/>
            <person name="Virtaneva K."/>
            <person name="Barbian K."/>
            <person name="Babar A."/>
            <person name="Rosenke K."/>
        </authorList>
    </citation>
    <scope>NUCLEOTIDE SEQUENCE</scope>
    <source>
        <strain evidence="2">Nono1</strain>
    </source>
</reference>